<feature type="compositionally biased region" description="Low complexity" evidence="1">
    <location>
        <begin position="101"/>
        <end position="119"/>
    </location>
</feature>
<accession>A0AAV9L5Z3</accession>
<evidence type="ECO:0000256" key="1">
    <source>
        <dbReference type="SAM" id="MobiDB-lite"/>
    </source>
</evidence>
<reference evidence="2 3" key="1">
    <citation type="submission" date="2023-10" db="EMBL/GenBank/DDBJ databases">
        <title>Genome-Wide Identification Analysis in wild type Solanum Pinnatisectum Reveals Some Genes Defensing Phytophthora Infestans.</title>
        <authorList>
            <person name="Sun C."/>
        </authorList>
    </citation>
    <scope>NUCLEOTIDE SEQUENCE [LARGE SCALE GENOMIC DNA]</scope>
    <source>
        <strain evidence="2">LQN</strain>
        <tissue evidence="2">Leaf</tissue>
    </source>
</reference>
<dbReference type="EMBL" id="JAWPEI010000007">
    <property type="protein sequence ID" value="KAK4720903.1"/>
    <property type="molecule type" value="Genomic_DNA"/>
</dbReference>
<dbReference type="AlphaFoldDB" id="A0AAV9L5Z3"/>
<protein>
    <submittedName>
        <fullName evidence="2">Uncharacterized protein</fullName>
    </submittedName>
</protein>
<keyword evidence="3" id="KW-1185">Reference proteome</keyword>
<evidence type="ECO:0000313" key="3">
    <source>
        <dbReference type="Proteomes" id="UP001311915"/>
    </source>
</evidence>
<name>A0AAV9L5Z3_9SOLN</name>
<evidence type="ECO:0000313" key="2">
    <source>
        <dbReference type="EMBL" id="KAK4720903.1"/>
    </source>
</evidence>
<organism evidence="2 3">
    <name type="scientific">Solanum pinnatisectum</name>
    <name type="common">tansyleaf nightshade</name>
    <dbReference type="NCBI Taxonomy" id="50273"/>
    <lineage>
        <taxon>Eukaryota</taxon>
        <taxon>Viridiplantae</taxon>
        <taxon>Streptophyta</taxon>
        <taxon>Embryophyta</taxon>
        <taxon>Tracheophyta</taxon>
        <taxon>Spermatophyta</taxon>
        <taxon>Magnoliopsida</taxon>
        <taxon>eudicotyledons</taxon>
        <taxon>Gunneridae</taxon>
        <taxon>Pentapetalae</taxon>
        <taxon>asterids</taxon>
        <taxon>lamiids</taxon>
        <taxon>Solanales</taxon>
        <taxon>Solanaceae</taxon>
        <taxon>Solanoideae</taxon>
        <taxon>Solaneae</taxon>
        <taxon>Solanum</taxon>
    </lineage>
</organism>
<feature type="compositionally biased region" description="Acidic residues" evidence="1">
    <location>
        <begin position="132"/>
        <end position="143"/>
    </location>
</feature>
<comment type="caution">
    <text evidence="2">The sequence shown here is derived from an EMBL/GenBank/DDBJ whole genome shotgun (WGS) entry which is preliminary data.</text>
</comment>
<gene>
    <name evidence="2" type="ORF">R3W88_011136</name>
</gene>
<proteinExistence type="predicted"/>
<dbReference type="Proteomes" id="UP001311915">
    <property type="component" value="Unassembled WGS sequence"/>
</dbReference>
<sequence>MANLFQDAKNKIQDLFIYIASCGKSSNEPSRNDQGTARDVPLGDELGLQIHLPEEDQVGLAAIITPIRFSKVPPRNDQEPTRDHVLEDDLGIIEVFPSGDEPPINNAQNQEEENIIAQQGQELDKSKGNSQEQEEINDDEDFEPLPKGFIPEERANFSTLPGKRSAPRPNLVEV</sequence>
<feature type="region of interest" description="Disordered" evidence="1">
    <location>
        <begin position="96"/>
        <end position="174"/>
    </location>
</feature>